<evidence type="ECO:0000256" key="2">
    <source>
        <dbReference type="ARBA" id="ARBA00022617"/>
    </source>
</evidence>
<dbReference type="Proteomes" id="UP000519897">
    <property type="component" value="Unassembled WGS sequence"/>
</dbReference>
<accession>A0A7W6LKN6</accession>
<reference evidence="8 9" key="1">
    <citation type="submission" date="2020-08" db="EMBL/GenBank/DDBJ databases">
        <title>Genomic Encyclopedia of Type Strains, Phase IV (KMG-IV): sequencing the most valuable type-strain genomes for metagenomic binning, comparative biology and taxonomic classification.</title>
        <authorList>
            <person name="Goeker M."/>
        </authorList>
    </citation>
    <scope>NUCLEOTIDE SEQUENCE [LARGE SCALE GENOMIC DNA]</scope>
    <source>
        <strain evidence="8 9">DSM 29514</strain>
    </source>
</reference>
<keyword evidence="5" id="KW-0408">Iron</keyword>
<keyword evidence="3" id="KW-0479">Metal-binding</keyword>
<dbReference type="InterPro" id="IPR036136">
    <property type="entry name" value="Nit/Sulf_reduc_fer-like_dom_sf"/>
</dbReference>
<evidence type="ECO:0000313" key="9">
    <source>
        <dbReference type="Proteomes" id="UP000519897"/>
    </source>
</evidence>
<dbReference type="AlphaFoldDB" id="A0A7W6LKN6"/>
<evidence type="ECO:0000256" key="3">
    <source>
        <dbReference type="ARBA" id="ARBA00022723"/>
    </source>
</evidence>
<dbReference type="PANTHER" id="PTHR32439">
    <property type="entry name" value="FERREDOXIN--NITRITE REDUCTASE, CHLOROPLASTIC"/>
    <property type="match status" value="1"/>
</dbReference>
<dbReference type="Gene3D" id="3.30.413.10">
    <property type="entry name" value="Sulfite Reductase Hemoprotein, domain 1"/>
    <property type="match status" value="2"/>
</dbReference>
<dbReference type="InterPro" id="IPR005117">
    <property type="entry name" value="NiRdtase/SiRdtase_haem-b_fer"/>
</dbReference>
<evidence type="ECO:0000256" key="4">
    <source>
        <dbReference type="ARBA" id="ARBA00023002"/>
    </source>
</evidence>
<evidence type="ECO:0000256" key="6">
    <source>
        <dbReference type="ARBA" id="ARBA00023014"/>
    </source>
</evidence>
<dbReference type="GO" id="GO:0046872">
    <property type="term" value="F:metal ion binding"/>
    <property type="evidence" value="ECO:0007669"/>
    <property type="project" value="UniProtKB-KW"/>
</dbReference>
<keyword evidence="2" id="KW-0349">Heme</keyword>
<dbReference type="EMBL" id="JACIEC010000004">
    <property type="protein sequence ID" value="MBB4144836.1"/>
    <property type="molecule type" value="Genomic_DNA"/>
</dbReference>
<comment type="caution">
    <text evidence="8">The sequence shown here is derived from an EMBL/GenBank/DDBJ whole genome shotgun (WGS) entry which is preliminary data.</text>
</comment>
<dbReference type="SUPFAM" id="SSF56014">
    <property type="entry name" value="Nitrite and sulphite reductase 4Fe-4S domain-like"/>
    <property type="match status" value="2"/>
</dbReference>
<keyword evidence="9" id="KW-1185">Reference proteome</keyword>
<dbReference type="Gene3D" id="3.90.480.10">
    <property type="entry name" value="Sulfite Reductase Hemoprotein,Domain 2"/>
    <property type="match status" value="1"/>
</dbReference>
<dbReference type="SUPFAM" id="SSF55124">
    <property type="entry name" value="Nitrite/Sulfite reductase N-terminal domain-like"/>
    <property type="match status" value="1"/>
</dbReference>
<keyword evidence="1" id="KW-0004">4Fe-4S</keyword>
<dbReference type="InterPro" id="IPR012798">
    <property type="entry name" value="Cbl_synth_CobG-like"/>
</dbReference>
<gene>
    <name evidence="8" type="ORF">GGQ72_003393</name>
</gene>
<evidence type="ECO:0000256" key="5">
    <source>
        <dbReference type="ARBA" id="ARBA00023004"/>
    </source>
</evidence>
<dbReference type="InterPro" id="IPR051329">
    <property type="entry name" value="NIR_SIR_4Fe-4S"/>
</dbReference>
<dbReference type="GO" id="GO:0043818">
    <property type="term" value="F:precorrin-3B synthase activity"/>
    <property type="evidence" value="ECO:0007669"/>
    <property type="project" value="UniProtKB-EC"/>
</dbReference>
<name>A0A7W6LKN6_9HYPH</name>
<dbReference type="GO" id="GO:0051539">
    <property type="term" value="F:4 iron, 4 sulfur cluster binding"/>
    <property type="evidence" value="ECO:0007669"/>
    <property type="project" value="UniProtKB-KW"/>
</dbReference>
<sequence length="431" mass="45113">MARGACPALDAPMLTGDGYLSRIALIDAITPDQLAALCSLSIAHGNGMLDISARGNLQIRGLTLASAAELEADVRALDLPLREGLAVEWSPLAGLETGVDPRPLGLTIMEAARTLRGSLAPKLSVVLEIDGLIRLDDLLADIRLVAAANAGWNVFLGGTRQTGRGIGCVSDENAADCVAALLDHFASLGPKTRGRQIDMSSLPENVQHHLKPATPLHRLPQQSLFGLFAVSHRTHALRIALPFGQIKAKALAEFAQQAEGFCIESIRPAPDHSLIVFGHEKACANLHGVAEQVGLIVKGDDPLRQIDACPGSPSCNSARLETHALGRFAASETPTLFDGSLRLHLSGCAKGCAHPTPSPLALIGTENGSHLVFCGKTTDTPIKHLAPTAEKAALAALARLIETTRRDGETNHDCLVRLGPGGIAAALGEGP</sequence>
<dbReference type="Pfam" id="PF03460">
    <property type="entry name" value="NIR_SIR_ferr"/>
    <property type="match status" value="1"/>
</dbReference>
<dbReference type="EC" id="1.14.13.83" evidence="8"/>
<organism evidence="8 9">
    <name type="scientific">Rhizobium rhizoryzae</name>
    <dbReference type="NCBI Taxonomy" id="451876"/>
    <lineage>
        <taxon>Bacteria</taxon>
        <taxon>Pseudomonadati</taxon>
        <taxon>Pseudomonadota</taxon>
        <taxon>Alphaproteobacteria</taxon>
        <taxon>Hyphomicrobiales</taxon>
        <taxon>Rhizobiaceae</taxon>
        <taxon>Rhizobium/Agrobacterium group</taxon>
        <taxon>Rhizobium</taxon>
    </lineage>
</organism>
<protein>
    <submittedName>
        <fullName evidence="8">Precorrin-3B synthase</fullName>
        <ecNumber evidence="8">1.14.13.83</ecNumber>
    </submittedName>
</protein>
<feature type="domain" description="Nitrite/Sulfite reductase ferredoxin-like" evidence="7">
    <location>
        <begin position="15"/>
        <end position="76"/>
    </location>
</feature>
<evidence type="ECO:0000313" key="8">
    <source>
        <dbReference type="EMBL" id="MBB4144836.1"/>
    </source>
</evidence>
<keyword evidence="6" id="KW-0411">Iron-sulfur</keyword>
<dbReference type="InterPro" id="IPR045854">
    <property type="entry name" value="NO2/SO3_Rdtase_4Fe4S_sf"/>
</dbReference>
<evidence type="ECO:0000256" key="1">
    <source>
        <dbReference type="ARBA" id="ARBA00022485"/>
    </source>
</evidence>
<evidence type="ECO:0000259" key="7">
    <source>
        <dbReference type="Pfam" id="PF03460"/>
    </source>
</evidence>
<dbReference type="NCBIfam" id="TIGR02435">
    <property type="entry name" value="CobG"/>
    <property type="match status" value="1"/>
</dbReference>
<proteinExistence type="predicted"/>
<dbReference type="PANTHER" id="PTHR32439:SF9">
    <property type="entry name" value="BLR3264 PROTEIN"/>
    <property type="match status" value="1"/>
</dbReference>
<keyword evidence="4 8" id="KW-0560">Oxidoreductase</keyword>